<dbReference type="AlphaFoldDB" id="A0A9P3PCU5"/>
<evidence type="ECO:0000256" key="1">
    <source>
        <dbReference type="SAM" id="Phobius"/>
    </source>
</evidence>
<proteinExistence type="predicted"/>
<accession>A0A9P3PCU5</accession>
<feature type="transmembrane region" description="Helical" evidence="1">
    <location>
        <begin position="124"/>
        <end position="147"/>
    </location>
</feature>
<dbReference type="EMBL" id="BRPK01000001">
    <property type="protein sequence ID" value="GLB33137.1"/>
    <property type="molecule type" value="Genomic_DNA"/>
</dbReference>
<dbReference type="Proteomes" id="UP001063166">
    <property type="component" value="Unassembled WGS sequence"/>
</dbReference>
<gene>
    <name evidence="2" type="ORF">LshimejAT787_0100220</name>
</gene>
<keyword evidence="1" id="KW-0472">Membrane</keyword>
<reference evidence="2" key="1">
    <citation type="submission" date="2022-07" db="EMBL/GenBank/DDBJ databases">
        <title>The genome of Lyophyllum shimeji provides insight into the initial evolution of ectomycorrhizal fungal genome.</title>
        <authorList>
            <person name="Kobayashi Y."/>
            <person name="Shibata T."/>
            <person name="Hirakawa H."/>
            <person name="Shigenobu S."/>
            <person name="Nishiyama T."/>
            <person name="Yamada A."/>
            <person name="Hasebe M."/>
            <person name="Kawaguchi M."/>
        </authorList>
    </citation>
    <scope>NUCLEOTIDE SEQUENCE</scope>
    <source>
        <strain evidence="2">AT787</strain>
    </source>
</reference>
<organism evidence="2 3">
    <name type="scientific">Lyophyllum shimeji</name>
    <name type="common">Hon-shimeji</name>
    <name type="synonym">Tricholoma shimeji</name>
    <dbReference type="NCBI Taxonomy" id="47721"/>
    <lineage>
        <taxon>Eukaryota</taxon>
        <taxon>Fungi</taxon>
        <taxon>Dikarya</taxon>
        <taxon>Basidiomycota</taxon>
        <taxon>Agaricomycotina</taxon>
        <taxon>Agaricomycetes</taxon>
        <taxon>Agaricomycetidae</taxon>
        <taxon>Agaricales</taxon>
        <taxon>Tricholomatineae</taxon>
        <taxon>Lyophyllaceae</taxon>
        <taxon>Lyophyllum</taxon>
    </lineage>
</organism>
<dbReference type="Gene3D" id="6.10.110.10">
    <property type="match status" value="1"/>
</dbReference>
<keyword evidence="1" id="KW-0812">Transmembrane</keyword>
<dbReference type="InterPro" id="IPR038213">
    <property type="entry name" value="IFI6/IFI27-like_sf"/>
</dbReference>
<sequence>MATENWTKVCIPVPAAKGIEVALQNVGKFVSEHRLLSSAALLLWSYNPDVPFKAVYYLLYGAPRAVLRWILSYFGFTEDGVRRDTWASQYQSTEFGGYTPRDSLFAHYQSLGARGYFEEEDSPYGAFMGIVGWVAFFAAGYVLFGFAHAK</sequence>
<dbReference type="OrthoDB" id="440424at2759"/>
<comment type="caution">
    <text evidence="2">The sequence shown here is derived from an EMBL/GenBank/DDBJ whole genome shotgun (WGS) entry which is preliminary data.</text>
</comment>
<keyword evidence="3" id="KW-1185">Reference proteome</keyword>
<keyword evidence="1" id="KW-1133">Transmembrane helix</keyword>
<protein>
    <submittedName>
        <fullName evidence="2">Uncharacterized protein</fullName>
    </submittedName>
</protein>
<name>A0A9P3PCU5_LYOSH</name>
<evidence type="ECO:0000313" key="3">
    <source>
        <dbReference type="Proteomes" id="UP001063166"/>
    </source>
</evidence>
<evidence type="ECO:0000313" key="2">
    <source>
        <dbReference type="EMBL" id="GLB33137.1"/>
    </source>
</evidence>